<feature type="compositionally biased region" description="Low complexity" evidence="1">
    <location>
        <begin position="33"/>
        <end position="45"/>
    </location>
</feature>
<sequence length="62" mass="6530">MGRSASLKNQGDARKLPQPPIRQTDGRSSTDFSPCSSSAADPPCAAYGAPLRVICAVRTRVI</sequence>
<protein>
    <submittedName>
        <fullName evidence="2">Uncharacterized protein</fullName>
    </submittedName>
</protein>
<feature type="region of interest" description="Disordered" evidence="1">
    <location>
        <begin position="1"/>
        <end position="45"/>
    </location>
</feature>
<dbReference type="EMBL" id="EU972457">
    <property type="protein sequence ID" value="ACG44575.1"/>
    <property type="molecule type" value="mRNA"/>
</dbReference>
<organism evidence="2">
    <name type="scientific">Zea mays</name>
    <name type="common">Maize</name>
    <dbReference type="NCBI Taxonomy" id="4577"/>
    <lineage>
        <taxon>Eukaryota</taxon>
        <taxon>Viridiplantae</taxon>
        <taxon>Streptophyta</taxon>
        <taxon>Embryophyta</taxon>
        <taxon>Tracheophyta</taxon>
        <taxon>Spermatophyta</taxon>
        <taxon>Magnoliopsida</taxon>
        <taxon>Liliopsida</taxon>
        <taxon>Poales</taxon>
        <taxon>Poaceae</taxon>
        <taxon>PACMAD clade</taxon>
        <taxon>Panicoideae</taxon>
        <taxon>Andropogonodae</taxon>
        <taxon>Andropogoneae</taxon>
        <taxon>Tripsacinae</taxon>
        <taxon>Zea</taxon>
    </lineage>
</organism>
<accession>B6U5E2</accession>
<name>B6U5E2_MAIZE</name>
<dbReference type="AlphaFoldDB" id="B6U5E2"/>
<proteinExistence type="evidence at transcript level"/>
<reference evidence="2" key="1">
    <citation type="journal article" date="2009" name="Plant Mol. Biol.">
        <title>Insights into corn genes derived from large-scale cDNA sequencing.</title>
        <authorList>
            <person name="Alexandrov N.N."/>
            <person name="Brover V.V."/>
            <person name="Freidin S."/>
            <person name="Troukhan M.E."/>
            <person name="Tatarinova T.V."/>
            <person name="Zhang H."/>
            <person name="Swaller T.J."/>
            <person name="Lu Y.P."/>
            <person name="Bouck J."/>
            <person name="Flavell R.B."/>
            <person name="Feldmann K.A."/>
        </authorList>
    </citation>
    <scope>NUCLEOTIDE SEQUENCE</scope>
</reference>
<evidence type="ECO:0000256" key="1">
    <source>
        <dbReference type="SAM" id="MobiDB-lite"/>
    </source>
</evidence>
<evidence type="ECO:0000313" key="2">
    <source>
        <dbReference type="EMBL" id="ACG44575.1"/>
    </source>
</evidence>